<feature type="binding site" evidence="8">
    <location>
        <position position="70"/>
    </location>
    <ligand>
        <name>Na(+)</name>
        <dbReference type="ChEBI" id="CHEBI:29101"/>
        <note>structural</note>
    </ligand>
</feature>
<reference evidence="9 10" key="1">
    <citation type="submission" date="2015-09" db="EMBL/GenBank/DDBJ databases">
        <title>A metagenomics-based metabolic model of nitrate-dependent anaerobic oxidation of methane by Methanoperedens-like archaea.</title>
        <authorList>
            <person name="Arshad A."/>
            <person name="Speth D.R."/>
            <person name="De Graaf R.M."/>
            <person name="Op Den Camp H.J."/>
            <person name="Jetten M.S."/>
            <person name="Welte C.U."/>
        </authorList>
    </citation>
    <scope>NUCLEOTIDE SEQUENCE [LARGE SCALE GENOMIC DNA]</scope>
</reference>
<dbReference type="GO" id="GO:0046872">
    <property type="term" value="F:metal ion binding"/>
    <property type="evidence" value="ECO:0007669"/>
    <property type="project" value="UniProtKB-KW"/>
</dbReference>
<evidence type="ECO:0000256" key="8">
    <source>
        <dbReference type="HAMAP-Rule" id="MF_00454"/>
    </source>
</evidence>
<dbReference type="HAMAP" id="MF_00454">
    <property type="entry name" value="FluC"/>
    <property type="match status" value="1"/>
</dbReference>
<dbReference type="GO" id="GO:0062054">
    <property type="term" value="F:fluoride channel activity"/>
    <property type="evidence" value="ECO:0007669"/>
    <property type="project" value="UniProtKB-UniRule"/>
</dbReference>
<evidence type="ECO:0000256" key="2">
    <source>
        <dbReference type="ARBA" id="ARBA00022475"/>
    </source>
</evidence>
<comment type="catalytic activity">
    <reaction evidence="7">
        <text>fluoride(in) = fluoride(out)</text>
        <dbReference type="Rhea" id="RHEA:76159"/>
        <dbReference type="ChEBI" id="CHEBI:17051"/>
    </reaction>
    <physiologicalReaction direction="left-to-right" evidence="7">
        <dbReference type="Rhea" id="RHEA:76160"/>
    </physiologicalReaction>
</comment>
<keyword evidence="8" id="KW-0406">Ion transport</keyword>
<keyword evidence="5 8" id="KW-0472">Membrane</keyword>
<feature type="transmembrane region" description="Helical" evidence="8">
    <location>
        <begin position="7"/>
        <end position="25"/>
    </location>
</feature>
<comment type="subcellular location">
    <subcellularLocation>
        <location evidence="1 8">Cell membrane</location>
        <topology evidence="1 8">Multi-pass membrane protein</topology>
    </subcellularLocation>
</comment>
<feature type="transmembrane region" description="Helical" evidence="8">
    <location>
        <begin position="31"/>
        <end position="50"/>
    </location>
</feature>
<keyword evidence="4 8" id="KW-1133">Transmembrane helix</keyword>
<comment type="caution">
    <text evidence="9">The sequence shown here is derived from an EMBL/GenBank/DDBJ whole genome shotgun (WGS) entry which is preliminary data.</text>
</comment>
<organism evidence="9 10">
    <name type="scientific">Candidatus Methanoperedens nitratireducens</name>
    <dbReference type="NCBI Taxonomy" id="1392998"/>
    <lineage>
        <taxon>Archaea</taxon>
        <taxon>Methanobacteriati</taxon>
        <taxon>Methanobacteriota</taxon>
        <taxon>Stenosarchaea group</taxon>
        <taxon>Methanomicrobia</taxon>
        <taxon>Methanosarcinales</taxon>
        <taxon>ANME-2 cluster</taxon>
        <taxon>Candidatus Methanoperedentaceae</taxon>
        <taxon>Candidatus Methanoperedens</taxon>
    </lineage>
</organism>
<keyword evidence="8" id="KW-0915">Sodium</keyword>
<keyword evidence="2 8" id="KW-1003">Cell membrane</keyword>
<accession>A0A0P8AK90</accession>
<dbReference type="InterPro" id="IPR003691">
    <property type="entry name" value="FluC"/>
</dbReference>
<gene>
    <name evidence="8" type="primary">fluC</name>
    <name evidence="8" type="synonym">crcB</name>
    <name evidence="9" type="ORF">MPEBLZ_00192</name>
</gene>
<protein>
    <recommendedName>
        <fullName evidence="8">Fluoride-specific ion channel FluC</fullName>
    </recommendedName>
</protein>
<dbReference type="Proteomes" id="UP000050360">
    <property type="component" value="Unassembled WGS sequence"/>
</dbReference>
<evidence type="ECO:0000256" key="7">
    <source>
        <dbReference type="ARBA" id="ARBA00035585"/>
    </source>
</evidence>
<dbReference type="AlphaFoldDB" id="A0A0P8AK90"/>
<evidence type="ECO:0000256" key="4">
    <source>
        <dbReference type="ARBA" id="ARBA00022989"/>
    </source>
</evidence>
<keyword evidence="8" id="KW-0407">Ion channel</keyword>
<comment type="function">
    <text evidence="8">Fluoride-specific ion channel. Important for reducing fluoride concentration in the cell, thus reducing its toxicity.</text>
</comment>
<dbReference type="GO" id="GO:0140114">
    <property type="term" value="P:cellular detoxification of fluoride"/>
    <property type="evidence" value="ECO:0007669"/>
    <property type="project" value="UniProtKB-UniRule"/>
</dbReference>
<keyword evidence="3 8" id="KW-0812">Transmembrane</keyword>
<sequence>MEKTRFVYILIGGFFGSALREYLLLSLPGAYGTLFVNITGSFVLGYLMYATELGFFSERERYLIGFGFCGGLTTFSTFIVQSMQFQGSIVLLNVTANIGFCLVSVFLGKIFAAKGLGA</sequence>
<evidence type="ECO:0000313" key="10">
    <source>
        <dbReference type="Proteomes" id="UP000050360"/>
    </source>
</evidence>
<dbReference type="PANTHER" id="PTHR28259">
    <property type="entry name" value="FLUORIDE EXPORT PROTEIN 1-RELATED"/>
    <property type="match status" value="1"/>
</dbReference>
<feature type="transmembrane region" description="Helical" evidence="8">
    <location>
        <begin position="62"/>
        <end position="83"/>
    </location>
</feature>
<dbReference type="EMBL" id="LKCM01000017">
    <property type="protein sequence ID" value="KPQ45209.1"/>
    <property type="molecule type" value="Genomic_DNA"/>
</dbReference>
<comment type="activity regulation">
    <text evidence="8">Na(+) is not transported, but it plays an essential structural role and its presence is essential for fluoride channel function.</text>
</comment>
<proteinExistence type="inferred from homology"/>
<dbReference type="PANTHER" id="PTHR28259:SF1">
    <property type="entry name" value="FLUORIDE EXPORT PROTEIN 1-RELATED"/>
    <property type="match status" value="1"/>
</dbReference>
<dbReference type="Pfam" id="PF02537">
    <property type="entry name" value="CRCB"/>
    <property type="match status" value="1"/>
</dbReference>
<evidence type="ECO:0000256" key="1">
    <source>
        <dbReference type="ARBA" id="ARBA00004651"/>
    </source>
</evidence>
<evidence type="ECO:0000256" key="6">
    <source>
        <dbReference type="ARBA" id="ARBA00035120"/>
    </source>
</evidence>
<comment type="similarity">
    <text evidence="6 8">Belongs to the fluoride channel Fluc/FEX (TC 1.A.43) family.</text>
</comment>
<dbReference type="GO" id="GO:0005886">
    <property type="term" value="C:plasma membrane"/>
    <property type="evidence" value="ECO:0007669"/>
    <property type="project" value="UniProtKB-SubCell"/>
</dbReference>
<keyword evidence="8" id="KW-0479">Metal-binding</keyword>
<keyword evidence="8" id="KW-0813">Transport</keyword>
<evidence type="ECO:0000313" key="9">
    <source>
        <dbReference type="EMBL" id="KPQ45209.1"/>
    </source>
</evidence>
<evidence type="ECO:0000256" key="5">
    <source>
        <dbReference type="ARBA" id="ARBA00023136"/>
    </source>
</evidence>
<feature type="binding site" evidence="8">
    <location>
        <position position="73"/>
    </location>
    <ligand>
        <name>Na(+)</name>
        <dbReference type="ChEBI" id="CHEBI:29101"/>
        <note>structural</note>
    </ligand>
</feature>
<evidence type="ECO:0000256" key="3">
    <source>
        <dbReference type="ARBA" id="ARBA00022692"/>
    </source>
</evidence>
<feature type="transmembrane region" description="Helical" evidence="8">
    <location>
        <begin position="89"/>
        <end position="112"/>
    </location>
</feature>
<name>A0A0P8AK90_9EURY</name>